<feature type="domain" description="N-acetyltransferase" evidence="1">
    <location>
        <begin position="107"/>
        <end position="239"/>
    </location>
</feature>
<proteinExistence type="predicted"/>
<dbReference type="InterPro" id="IPR016181">
    <property type="entry name" value="Acyl_CoA_acyltransferase"/>
</dbReference>
<dbReference type="GO" id="GO:0016747">
    <property type="term" value="F:acyltransferase activity, transferring groups other than amino-acyl groups"/>
    <property type="evidence" value="ECO:0007669"/>
    <property type="project" value="InterPro"/>
</dbReference>
<dbReference type="Proteomes" id="UP000278673">
    <property type="component" value="Unassembled WGS sequence"/>
</dbReference>
<evidence type="ECO:0000259" key="1">
    <source>
        <dbReference type="PROSITE" id="PS51186"/>
    </source>
</evidence>
<evidence type="ECO:0000313" key="2">
    <source>
        <dbReference type="EMBL" id="RMI37902.1"/>
    </source>
</evidence>
<keyword evidence="2" id="KW-0808">Transferase</keyword>
<comment type="caution">
    <text evidence="2">The sequence shown here is derived from an EMBL/GenBank/DDBJ whole genome shotgun (WGS) entry which is preliminary data.</text>
</comment>
<accession>A0A3M2LK96</accession>
<dbReference type="AlphaFoldDB" id="A0A3M2LK96"/>
<name>A0A3M2LK96_9ACTN</name>
<dbReference type="SUPFAM" id="SSF55729">
    <property type="entry name" value="Acyl-CoA N-acyltransferases (Nat)"/>
    <property type="match status" value="1"/>
</dbReference>
<dbReference type="Gene3D" id="3.40.630.30">
    <property type="match status" value="1"/>
</dbReference>
<organism evidence="2 3">
    <name type="scientific">Streptomyces triticirhizae</name>
    <dbReference type="NCBI Taxonomy" id="2483353"/>
    <lineage>
        <taxon>Bacteria</taxon>
        <taxon>Bacillati</taxon>
        <taxon>Actinomycetota</taxon>
        <taxon>Actinomycetes</taxon>
        <taxon>Kitasatosporales</taxon>
        <taxon>Streptomycetaceae</taxon>
        <taxon>Streptomyces</taxon>
    </lineage>
</organism>
<dbReference type="EMBL" id="RFFJ01000102">
    <property type="protein sequence ID" value="RMI37902.1"/>
    <property type="molecule type" value="Genomic_DNA"/>
</dbReference>
<dbReference type="Pfam" id="PF12746">
    <property type="entry name" value="GNAT_acetyltran"/>
    <property type="match status" value="1"/>
</dbReference>
<reference evidence="2 3" key="1">
    <citation type="submission" date="2018-10" db="EMBL/GenBank/DDBJ databases">
        <title>Isolation, diversity and antifungal activity of actinobacteria from wheat.</title>
        <authorList>
            <person name="Han C."/>
        </authorList>
    </citation>
    <scope>NUCLEOTIDE SEQUENCE [LARGE SCALE GENOMIC DNA]</scope>
    <source>
        <strain evidence="2 3">NEAU-YY642</strain>
    </source>
</reference>
<gene>
    <name evidence="2" type="ORF">EBN88_18065</name>
</gene>
<dbReference type="InterPro" id="IPR000182">
    <property type="entry name" value="GNAT_dom"/>
</dbReference>
<protein>
    <submittedName>
        <fullName evidence="2">GNAT family N-acetyltransferase</fullName>
    </submittedName>
</protein>
<dbReference type="InterPro" id="IPR027365">
    <property type="entry name" value="GNAT_acetyltra_YdfB-like"/>
</dbReference>
<keyword evidence="3" id="KW-1185">Reference proteome</keyword>
<evidence type="ECO:0000313" key="3">
    <source>
        <dbReference type="Proteomes" id="UP000278673"/>
    </source>
</evidence>
<dbReference type="RefSeq" id="WP_122184928.1">
    <property type="nucleotide sequence ID" value="NZ_RFFJ01000102.1"/>
</dbReference>
<dbReference type="PROSITE" id="PS51186">
    <property type="entry name" value="GNAT"/>
    <property type="match status" value="1"/>
</dbReference>
<sequence>MPIDLLLSEARARWTSWARVPVSFPPAEALNVAVSPESGLCPPGWVGVVTLGGSSIATAPDERAAAVVRDALAPLPPAAVTDPKAVRRALPVAELLGPAALAYLAPARLRPVGADAPAVERVPASRVRDLEESAGAEEAGEADVGGITSPAFVVREAGRVIAAAGYQLWPDRVAHVSVLTDPGWRGRGLARATGAAAVAHALAAGLLPQWRARPPASRRVAASLGFQELGAQLSIRLAE</sequence>